<comment type="subunit">
    <text evidence="8">Homodimer.</text>
</comment>
<proteinExistence type="inferred from homology"/>
<dbReference type="GO" id="GO:0004764">
    <property type="term" value="F:shikimate 3-dehydrogenase (NADP+) activity"/>
    <property type="evidence" value="ECO:0007669"/>
    <property type="project" value="UniProtKB-UniRule"/>
</dbReference>
<reference evidence="12 13" key="1">
    <citation type="submission" date="2018-09" db="EMBL/GenBank/DDBJ databases">
        <title>Zymobacter palmae IAM14233 (=T109) whole genome analysis.</title>
        <authorList>
            <person name="Yanase H."/>
        </authorList>
    </citation>
    <scope>NUCLEOTIDE SEQUENCE [LARGE SCALE GENOMIC DNA]</scope>
    <source>
        <strain evidence="12 13">IAM14233</strain>
    </source>
</reference>
<dbReference type="STRING" id="1123510.GCA_000620025_01929"/>
<dbReference type="InterPro" id="IPR011342">
    <property type="entry name" value="Shikimate_DH"/>
</dbReference>
<feature type="active site" description="Proton acceptor" evidence="8">
    <location>
        <position position="67"/>
    </location>
</feature>
<dbReference type="AlphaFoldDB" id="A0A348HHL4"/>
<evidence type="ECO:0000256" key="3">
    <source>
        <dbReference type="ARBA" id="ARBA00022605"/>
    </source>
</evidence>
<comment type="pathway">
    <text evidence="1 8">Metabolic intermediate biosynthesis; chorismate biosynthesis; chorismate from D-erythrose 4-phosphate and phosphoenolpyruvate: step 4/7.</text>
</comment>
<dbReference type="SUPFAM" id="SSF53223">
    <property type="entry name" value="Aminoacid dehydrogenase-like, N-terminal domain"/>
    <property type="match status" value="1"/>
</dbReference>
<dbReference type="RefSeq" id="WP_027706369.1">
    <property type="nucleotide sequence ID" value="NZ_AP018933.1"/>
</dbReference>
<feature type="binding site" evidence="8">
    <location>
        <begin position="15"/>
        <end position="17"/>
    </location>
    <ligand>
        <name>shikimate</name>
        <dbReference type="ChEBI" id="CHEBI:36208"/>
    </ligand>
</feature>
<dbReference type="NCBIfam" id="TIGR00507">
    <property type="entry name" value="aroE"/>
    <property type="match status" value="1"/>
</dbReference>
<feature type="binding site" evidence="8">
    <location>
        <position position="104"/>
    </location>
    <ligand>
        <name>shikimate</name>
        <dbReference type="ChEBI" id="CHEBI:36208"/>
    </ligand>
</feature>
<feature type="binding site" evidence="8">
    <location>
        <position position="215"/>
    </location>
    <ligand>
        <name>NADP(+)</name>
        <dbReference type="ChEBI" id="CHEBI:58349"/>
    </ligand>
</feature>
<comment type="similarity">
    <text evidence="8">Belongs to the shikimate dehydrogenase family.</text>
</comment>
<name>A0A348HHL4_9GAMM</name>
<dbReference type="KEGG" id="zpl:ZBT109_2385"/>
<dbReference type="InterPro" id="IPR022893">
    <property type="entry name" value="Shikimate_DH_fam"/>
</dbReference>
<feature type="binding site" evidence="8">
    <location>
        <begin position="128"/>
        <end position="132"/>
    </location>
    <ligand>
        <name>NADP(+)</name>
        <dbReference type="ChEBI" id="CHEBI:58349"/>
    </ligand>
</feature>
<protein>
    <recommendedName>
        <fullName evidence="2 8">Shikimate dehydrogenase (NADP(+))</fullName>
        <shortName evidence="8">SDH</shortName>
        <ecNumber evidence="2 8">1.1.1.25</ecNumber>
    </recommendedName>
</protein>
<dbReference type="GO" id="GO:0009073">
    <property type="term" value="P:aromatic amino acid family biosynthetic process"/>
    <property type="evidence" value="ECO:0007669"/>
    <property type="project" value="UniProtKB-KW"/>
</dbReference>
<dbReference type="FunFam" id="3.40.50.10860:FF:000006">
    <property type="entry name" value="Shikimate dehydrogenase (NADP(+))"/>
    <property type="match status" value="1"/>
</dbReference>
<evidence type="ECO:0000259" key="11">
    <source>
        <dbReference type="Pfam" id="PF18317"/>
    </source>
</evidence>
<feature type="binding site" evidence="8">
    <location>
        <position position="238"/>
    </location>
    <ligand>
        <name>NADP(+)</name>
        <dbReference type="ChEBI" id="CHEBI:58349"/>
    </ligand>
</feature>
<evidence type="ECO:0000256" key="5">
    <source>
        <dbReference type="ARBA" id="ARBA00023002"/>
    </source>
</evidence>
<dbReference type="Pfam" id="PF18317">
    <property type="entry name" value="SDH_C"/>
    <property type="match status" value="1"/>
</dbReference>
<dbReference type="Proteomes" id="UP000267342">
    <property type="component" value="Chromosome"/>
</dbReference>
<dbReference type="CDD" id="cd01065">
    <property type="entry name" value="NAD_bind_Shikimate_DH"/>
    <property type="match status" value="1"/>
</dbReference>
<feature type="binding site" evidence="8">
    <location>
        <position position="63"/>
    </location>
    <ligand>
        <name>shikimate</name>
        <dbReference type="ChEBI" id="CHEBI:36208"/>
    </ligand>
</feature>
<dbReference type="InterPro" id="IPR006151">
    <property type="entry name" value="Shikm_DH/Glu-tRNA_Rdtase"/>
</dbReference>
<organism evidence="12 13">
    <name type="scientific">Zymobacter palmae</name>
    <dbReference type="NCBI Taxonomy" id="33074"/>
    <lineage>
        <taxon>Bacteria</taxon>
        <taxon>Pseudomonadati</taxon>
        <taxon>Pseudomonadota</taxon>
        <taxon>Gammaproteobacteria</taxon>
        <taxon>Oceanospirillales</taxon>
        <taxon>Halomonadaceae</taxon>
        <taxon>Zymobacter group</taxon>
        <taxon>Zymobacter</taxon>
    </lineage>
</organism>
<evidence type="ECO:0000256" key="6">
    <source>
        <dbReference type="ARBA" id="ARBA00023141"/>
    </source>
</evidence>
<evidence type="ECO:0000256" key="8">
    <source>
        <dbReference type="HAMAP-Rule" id="MF_00222"/>
    </source>
</evidence>
<sequence length="273" mass="28961">MTALYAVFGNPIKHSRSPQLHQAFARQLGESLRYETRQPPVDDFAGGFRAFVEQEQGLGGNVTVPFKEDALRLADVVSERARQAGAVNTLIVGKDGRLYGDNTDGIGLVRDLDRQGISLEGKRVLVLGAGGAVRGILGPFLDRHPAVLMIANRTAAKAQALAELFAEQGNVSGGGYDDVTGQWDVVLNGTSASLSGALPPLPVDCLADGAVAYDMVYGAEPTPFMAWASEHGATAVDGLGMLVEQAAEAYLLWRNKRPDTATIHAEMRASLTS</sequence>
<dbReference type="InterPro" id="IPR041121">
    <property type="entry name" value="SDH_C"/>
</dbReference>
<feature type="binding site" evidence="8">
    <location>
        <position position="245"/>
    </location>
    <ligand>
        <name>shikimate</name>
        <dbReference type="ChEBI" id="CHEBI:36208"/>
    </ligand>
</feature>
<evidence type="ECO:0000313" key="12">
    <source>
        <dbReference type="EMBL" id="BBG31116.1"/>
    </source>
</evidence>
<dbReference type="EC" id="1.1.1.25" evidence="2 8"/>
<gene>
    <name evidence="8" type="primary">aroE</name>
    <name evidence="12" type="ORF">ZBT109_2385</name>
</gene>
<dbReference type="Gene3D" id="3.40.50.720">
    <property type="entry name" value="NAD(P)-binding Rossmann-like Domain"/>
    <property type="match status" value="1"/>
</dbReference>
<dbReference type="InterPro" id="IPR036291">
    <property type="entry name" value="NAD(P)-bd_dom_sf"/>
</dbReference>
<keyword evidence="13" id="KW-1185">Reference proteome</keyword>
<dbReference type="HAMAP" id="MF_00222">
    <property type="entry name" value="Shikimate_DH_AroE"/>
    <property type="match status" value="1"/>
</dbReference>
<dbReference type="GO" id="GO:0005829">
    <property type="term" value="C:cytosol"/>
    <property type="evidence" value="ECO:0007669"/>
    <property type="project" value="TreeGrafter"/>
</dbReference>
<feature type="domain" description="Quinate/shikimate 5-dehydrogenase/glutamyl-tRNA reductase" evidence="9">
    <location>
        <begin position="118"/>
        <end position="192"/>
    </location>
</feature>
<accession>A0A348HHL4</accession>
<dbReference type="NCBIfam" id="NF001310">
    <property type="entry name" value="PRK00258.1-2"/>
    <property type="match status" value="1"/>
</dbReference>
<feature type="binding site" evidence="8">
    <location>
        <begin position="152"/>
        <end position="157"/>
    </location>
    <ligand>
        <name>NADP(+)</name>
        <dbReference type="ChEBI" id="CHEBI:58349"/>
    </ligand>
</feature>
<evidence type="ECO:0000256" key="7">
    <source>
        <dbReference type="ARBA" id="ARBA00049442"/>
    </source>
</evidence>
<dbReference type="InterPro" id="IPR046346">
    <property type="entry name" value="Aminoacid_DH-like_N_sf"/>
</dbReference>
<keyword evidence="5 8" id="KW-0560">Oxidoreductase</keyword>
<evidence type="ECO:0000259" key="10">
    <source>
        <dbReference type="Pfam" id="PF08501"/>
    </source>
</evidence>
<dbReference type="EMBL" id="AP018933">
    <property type="protein sequence ID" value="BBG31116.1"/>
    <property type="molecule type" value="Genomic_DNA"/>
</dbReference>
<comment type="catalytic activity">
    <reaction evidence="7 8">
        <text>shikimate + NADP(+) = 3-dehydroshikimate + NADPH + H(+)</text>
        <dbReference type="Rhea" id="RHEA:17737"/>
        <dbReference type="ChEBI" id="CHEBI:15378"/>
        <dbReference type="ChEBI" id="CHEBI:16630"/>
        <dbReference type="ChEBI" id="CHEBI:36208"/>
        <dbReference type="ChEBI" id="CHEBI:57783"/>
        <dbReference type="ChEBI" id="CHEBI:58349"/>
        <dbReference type="EC" id="1.1.1.25"/>
    </reaction>
</comment>
<dbReference type="SUPFAM" id="SSF51735">
    <property type="entry name" value="NAD(P)-binding Rossmann-fold domains"/>
    <property type="match status" value="1"/>
</dbReference>
<dbReference type="GO" id="GO:0008652">
    <property type="term" value="P:amino acid biosynthetic process"/>
    <property type="evidence" value="ECO:0007669"/>
    <property type="project" value="UniProtKB-KW"/>
</dbReference>
<comment type="function">
    <text evidence="8">Involved in the biosynthesis of the chorismate, which leads to the biosynthesis of aromatic amino acids. Catalyzes the reversible NADPH linked reduction of 3-dehydroshikimate (DHSA) to yield shikimate (SA).</text>
</comment>
<dbReference type="InterPro" id="IPR013708">
    <property type="entry name" value="Shikimate_DH-bd_N"/>
</dbReference>
<keyword evidence="3 8" id="KW-0028">Amino-acid biosynthesis</keyword>
<dbReference type="PANTHER" id="PTHR21089:SF1">
    <property type="entry name" value="BIFUNCTIONAL 3-DEHYDROQUINATE DEHYDRATASE_SHIKIMATE DEHYDROGENASE, CHLOROPLASTIC"/>
    <property type="match status" value="1"/>
</dbReference>
<dbReference type="PANTHER" id="PTHR21089">
    <property type="entry name" value="SHIKIMATE DEHYDROGENASE"/>
    <property type="match status" value="1"/>
</dbReference>
<dbReference type="GO" id="GO:0009423">
    <property type="term" value="P:chorismate biosynthetic process"/>
    <property type="evidence" value="ECO:0007669"/>
    <property type="project" value="UniProtKB-UniRule"/>
</dbReference>
<dbReference type="UniPathway" id="UPA00053">
    <property type="reaction ID" value="UER00087"/>
</dbReference>
<feature type="binding site" evidence="8">
    <location>
        <position position="217"/>
    </location>
    <ligand>
        <name>shikimate</name>
        <dbReference type="ChEBI" id="CHEBI:36208"/>
    </ligand>
</feature>
<evidence type="ECO:0000256" key="1">
    <source>
        <dbReference type="ARBA" id="ARBA00004871"/>
    </source>
</evidence>
<keyword evidence="6 8" id="KW-0057">Aromatic amino acid biosynthesis</keyword>
<feature type="domain" description="Shikimate dehydrogenase substrate binding N-terminal" evidence="10">
    <location>
        <begin position="7"/>
        <end position="90"/>
    </location>
</feature>
<dbReference type="Pfam" id="PF08501">
    <property type="entry name" value="Shikimate_dh_N"/>
    <property type="match status" value="1"/>
</dbReference>
<evidence type="ECO:0000313" key="13">
    <source>
        <dbReference type="Proteomes" id="UP000267342"/>
    </source>
</evidence>
<keyword evidence="4 8" id="KW-0521">NADP</keyword>
<dbReference type="Gene3D" id="3.40.50.10860">
    <property type="entry name" value="Leucine Dehydrogenase, chain A, domain 1"/>
    <property type="match status" value="1"/>
</dbReference>
<dbReference type="GO" id="GO:0019632">
    <property type="term" value="P:shikimate metabolic process"/>
    <property type="evidence" value="ECO:0007669"/>
    <property type="project" value="InterPro"/>
</dbReference>
<dbReference type="Pfam" id="PF01488">
    <property type="entry name" value="Shikimate_DH"/>
    <property type="match status" value="1"/>
</dbReference>
<evidence type="ECO:0000259" key="9">
    <source>
        <dbReference type="Pfam" id="PF01488"/>
    </source>
</evidence>
<feature type="domain" description="SDH C-terminal" evidence="11">
    <location>
        <begin position="238"/>
        <end position="267"/>
    </location>
</feature>
<evidence type="ECO:0000256" key="4">
    <source>
        <dbReference type="ARBA" id="ARBA00022857"/>
    </source>
</evidence>
<dbReference type="GO" id="GO:0050661">
    <property type="term" value="F:NADP binding"/>
    <property type="evidence" value="ECO:0007669"/>
    <property type="project" value="InterPro"/>
</dbReference>
<feature type="binding site" evidence="8">
    <location>
        <position position="88"/>
    </location>
    <ligand>
        <name>shikimate</name>
        <dbReference type="ChEBI" id="CHEBI:36208"/>
    </ligand>
</feature>
<evidence type="ECO:0000256" key="2">
    <source>
        <dbReference type="ARBA" id="ARBA00012962"/>
    </source>
</evidence>
<feature type="binding site" evidence="8">
    <location>
        <position position="79"/>
    </location>
    <ligand>
        <name>NADP(+)</name>
        <dbReference type="ChEBI" id="CHEBI:58349"/>
    </ligand>
</feature>
<dbReference type="OrthoDB" id="9776868at2"/>